<comment type="catalytic activity">
    <reaction evidence="10 11">
        <text>7-carboxy-7-carbaguanine + NH4(+) + 2 ATP = 7-cyano-7-carbaguanine + 2 AMP + 2 diphosphate + 2 H(+)</text>
        <dbReference type="Rhea" id="RHEA:27982"/>
        <dbReference type="ChEBI" id="CHEBI:15378"/>
        <dbReference type="ChEBI" id="CHEBI:28938"/>
        <dbReference type="ChEBI" id="CHEBI:30616"/>
        <dbReference type="ChEBI" id="CHEBI:33019"/>
        <dbReference type="ChEBI" id="CHEBI:45075"/>
        <dbReference type="ChEBI" id="CHEBI:61036"/>
        <dbReference type="ChEBI" id="CHEBI:456215"/>
        <dbReference type="EC" id="6.3.4.20"/>
    </reaction>
</comment>
<dbReference type="Pfam" id="PF06508">
    <property type="entry name" value="QueC"/>
    <property type="match status" value="1"/>
</dbReference>
<feature type="binding site" evidence="11">
    <location>
        <begin position="8"/>
        <end position="18"/>
    </location>
    <ligand>
        <name>ATP</name>
        <dbReference type="ChEBI" id="CHEBI:30616"/>
    </ligand>
</feature>
<dbReference type="HAMAP" id="MF_01633">
    <property type="entry name" value="QueC"/>
    <property type="match status" value="1"/>
</dbReference>
<dbReference type="SUPFAM" id="SSF52402">
    <property type="entry name" value="Adenine nucleotide alpha hydrolases-like"/>
    <property type="match status" value="1"/>
</dbReference>
<keyword evidence="3 11" id="KW-0479">Metal-binding</keyword>
<dbReference type="AlphaFoldDB" id="A0A1X9SNA0"/>
<keyword evidence="6 11" id="KW-0862">Zinc</keyword>
<dbReference type="CDD" id="cd01995">
    <property type="entry name" value="QueC-like"/>
    <property type="match status" value="1"/>
</dbReference>
<feature type="binding site" evidence="11">
    <location>
        <position position="186"/>
    </location>
    <ligand>
        <name>Zn(2+)</name>
        <dbReference type="ChEBI" id="CHEBI:29105"/>
    </ligand>
</feature>
<keyword evidence="7 11" id="KW-0067">ATP-binding</keyword>
<comment type="cofactor">
    <cofactor evidence="11">
        <name>Zn(2+)</name>
        <dbReference type="ChEBI" id="CHEBI:29105"/>
    </cofactor>
    <text evidence="11">Binds 1 zinc ion per subunit.</text>
</comment>
<evidence type="ECO:0000256" key="7">
    <source>
        <dbReference type="ARBA" id="ARBA00022840"/>
    </source>
</evidence>
<evidence type="ECO:0000256" key="8">
    <source>
        <dbReference type="ARBA" id="ARBA00037993"/>
    </source>
</evidence>
<dbReference type="EMBL" id="CP015578">
    <property type="protein sequence ID" value="ARQ97724.1"/>
    <property type="molecule type" value="Genomic_DNA"/>
</dbReference>
<dbReference type="PIRSF" id="PIRSF006293">
    <property type="entry name" value="ExsB"/>
    <property type="match status" value="1"/>
</dbReference>
<evidence type="ECO:0000256" key="11">
    <source>
        <dbReference type="HAMAP-Rule" id="MF_01633"/>
    </source>
</evidence>
<dbReference type="NCBIfam" id="TIGR00364">
    <property type="entry name" value="7-cyano-7-deazaguanine synthase QueC"/>
    <property type="match status" value="1"/>
</dbReference>
<feature type="binding site" evidence="11">
    <location>
        <position position="197"/>
    </location>
    <ligand>
        <name>Zn(2+)</name>
        <dbReference type="ChEBI" id="CHEBI:29105"/>
    </ligand>
</feature>
<evidence type="ECO:0000313" key="12">
    <source>
        <dbReference type="EMBL" id="ARQ97724.1"/>
    </source>
</evidence>
<dbReference type="InterPro" id="IPR014729">
    <property type="entry name" value="Rossmann-like_a/b/a_fold"/>
</dbReference>
<dbReference type="GO" id="GO:0016879">
    <property type="term" value="F:ligase activity, forming carbon-nitrogen bonds"/>
    <property type="evidence" value="ECO:0007669"/>
    <property type="project" value="UniProtKB-UniRule"/>
</dbReference>
<dbReference type="InterPro" id="IPR018317">
    <property type="entry name" value="QueC"/>
</dbReference>
<reference evidence="13" key="2">
    <citation type="journal article" date="2017" name="Genome Biol. Evol.">
        <title>Comparative genomic analysis identifies a Campylobacter clade deficient in selenium metabolism.</title>
        <authorList>
            <person name="Miller W.G."/>
            <person name="Yee E."/>
            <person name="Lopes B.S."/>
            <person name="Chapman M.H."/>
            <person name="Huynh S."/>
            <person name="Bono J.L."/>
            <person name="Parker C.T."/>
            <person name="Strachan N.J.C."/>
            <person name="Forbes K.J."/>
        </authorList>
    </citation>
    <scope>NUCLEOTIDE SEQUENCE [LARGE SCALE GENOMIC DNA]</scope>
    <source>
        <strain evidence="13">NCTC 13004</strain>
    </source>
</reference>
<organism evidence="12 13">
    <name type="scientific">Campylobacter lanienae NCTC 13004</name>
    <dbReference type="NCBI Taxonomy" id="1031753"/>
    <lineage>
        <taxon>Bacteria</taxon>
        <taxon>Pseudomonadati</taxon>
        <taxon>Campylobacterota</taxon>
        <taxon>Epsilonproteobacteria</taxon>
        <taxon>Campylobacterales</taxon>
        <taxon>Campylobacteraceae</taxon>
        <taxon>Campylobacter</taxon>
    </lineage>
</organism>
<dbReference type="Proteomes" id="UP000202031">
    <property type="component" value="Chromosome"/>
</dbReference>
<dbReference type="PANTHER" id="PTHR42914:SF1">
    <property type="entry name" value="7-CYANO-7-DEAZAGUANINE SYNTHASE"/>
    <property type="match status" value="1"/>
</dbReference>
<evidence type="ECO:0000256" key="2">
    <source>
        <dbReference type="ARBA" id="ARBA00022598"/>
    </source>
</evidence>
<evidence type="ECO:0000256" key="5">
    <source>
        <dbReference type="ARBA" id="ARBA00022785"/>
    </source>
</evidence>
<feature type="binding site" evidence="11">
    <location>
        <position position="200"/>
    </location>
    <ligand>
        <name>Zn(2+)</name>
        <dbReference type="ChEBI" id="CHEBI:29105"/>
    </ligand>
</feature>
<sequence length="225" mass="24669">MRRALCIISGGMDSAVAASIAKSEGYEIVGLHFDYHQRTMLKERECFDKICDDLGVVDRIVINADFIASVGGNSLTDKSIEIPKNSLNDKELPNTYVAFRNGIFISIGASVAQVRNCEAIYMGLVEADSSGYPDCRLEFLKAMNRAVNLGTGCEFVFKAPLIGLSKSQIVSKAYELGVNLANTWSCYESGEAACGECDSCLLRLKGFRDSGKIDPIEYKKIKFKD</sequence>
<dbReference type="RefSeq" id="WP_086235220.1">
    <property type="nucleotide sequence ID" value="NZ_CP015578.1"/>
</dbReference>
<gene>
    <name evidence="11 12" type="primary">queC</name>
    <name evidence="12" type="ORF">CLAN_0982</name>
</gene>
<keyword evidence="4 11" id="KW-0547">Nucleotide-binding</keyword>
<keyword evidence="2 11" id="KW-0436">Ligase</keyword>
<dbReference type="UniPathway" id="UPA00391"/>
<accession>A0A1X9SNA0</accession>
<dbReference type="GO" id="GO:0005524">
    <property type="term" value="F:ATP binding"/>
    <property type="evidence" value="ECO:0007669"/>
    <property type="project" value="UniProtKB-UniRule"/>
</dbReference>
<comment type="function">
    <text evidence="11">Catalyzes the ATP-dependent conversion of 7-carboxy-7-deazaguanine (CDG) to 7-cyano-7-deazaguanine (preQ(0)).</text>
</comment>
<comment type="similarity">
    <text evidence="8 11">Belongs to the QueC family.</text>
</comment>
<evidence type="ECO:0000256" key="3">
    <source>
        <dbReference type="ARBA" id="ARBA00022723"/>
    </source>
</evidence>
<evidence type="ECO:0000256" key="1">
    <source>
        <dbReference type="ARBA" id="ARBA00005061"/>
    </source>
</evidence>
<reference evidence="13" key="1">
    <citation type="journal article" date="2017" name="Genome Biol. Evol.">
        <title>Comparative Genomic Analysis Identifies a Campylobacter Clade Deficient in Selenium Metabolism.</title>
        <authorList>
            <person name="Miller W.G."/>
            <person name="Yee E."/>
            <person name="Lopes B.S."/>
            <person name="Chapman M.H."/>
            <person name="Huynh S."/>
            <person name="Bono J.L."/>
            <person name="Parker C.T."/>
            <person name="Strachan N.J.C."/>
            <person name="Forbes K.J."/>
        </authorList>
    </citation>
    <scope>NUCLEOTIDE SEQUENCE [LARGE SCALE GENOMIC DNA]</scope>
    <source>
        <strain evidence="13">NCTC 13004</strain>
    </source>
</reference>
<protein>
    <recommendedName>
        <fullName evidence="9 11">7-cyano-7-deazaguanine synthase</fullName>
        <ecNumber evidence="9 11">6.3.4.20</ecNumber>
    </recommendedName>
    <alternativeName>
        <fullName evidence="11">7-cyano-7-carbaguanine synthase</fullName>
    </alternativeName>
    <alternativeName>
        <fullName evidence="11">PreQ(0) synthase</fullName>
    </alternativeName>
    <alternativeName>
        <fullName evidence="11">Queuosine biosynthesis protein QueC</fullName>
    </alternativeName>
</protein>
<name>A0A1X9SNA0_9BACT</name>
<dbReference type="KEGG" id="clx:CLAN_0982"/>
<comment type="pathway">
    <text evidence="1 11">Purine metabolism; 7-cyano-7-deazaguanine biosynthesis.</text>
</comment>
<dbReference type="EC" id="6.3.4.20" evidence="9 11"/>
<feature type="binding site" evidence="11">
    <location>
        <position position="194"/>
    </location>
    <ligand>
        <name>Zn(2+)</name>
        <dbReference type="ChEBI" id="CHEBI:29105"/>
    </ligand>
</feature>
<dbReference type="PANTHER" id="PTHR42914">
    <property type="entry name" value="7-CYANO-7-DEAZAGUANINE SYNTHASE"/>
    <property type="match status" value="1"/>
</dbReference>
<evidence type="ECO:0000256" key="10">
    <source>
        <dbReference type="ARBA" id="ARBA00047890"/>
    </source>
</evidence>
<evidence type="ECO:0000256" key="4">
    <source>
        <dbReference type="ARBA" id="ARBA00022741"/>
    </source>
</evidence>
<evidence type="ECO:0000313" key="13">
    <source>
        <dbReference type="Proteomes" id="UP000202031"/>
    </source>
</evidence>
<evidence type="ECO:0000256" key="9">
    <source>
        <dbReference type="ARBA" id="ARBA00039149"/>
    </source>
</evidence>
<dbReference type="GO" id="GO:0008616">
    <property type="term" value="P:tRNA queuosine(34) biosynthetic process"/>
    <property type="evidence" value="ECO:0007669"/>
    <property type="project" value="UniProtKB-UniRule"/>
</dbReference>
<dbReference type="Gene3D" id="3.40.50.620">
    <property type="entry name" value="HUPs"/>
    <property type="match status" value="1"/>
</dbReference>
<keyword evidence="5 11" id="KW-0671">Queuosine biosynthesis</keyword>
<dbReference type="GeneID" id="46921454"/>
<dbReference type="GO" id="GO:0008270">
    <property type="term" value="F:zinc ion binding"/>
    <property type="evidence" value="ECO:0007669"/>
    <property type="project" value="UniProtKB-UniRule"/>
</dbReference>
<evidence type="ECO:0000256" key="6">
    <source>
        <dbReference type="ARBA" id="ARBA00022833"/>
    </source>
</evidence>
<proteinExistence type="inferred from homology"/>